<keyword evidence="1" id="KW-0472">Membrane</keyword>
<proteinExistence type="predicted"/>
<keyword evidence="1" id="KW-0812">Transmembrane</keyword>
<name>A0A2W1NBY9_PAEXE</name>
<dbReference type="AlphaFoldDB" id="A0A2W1NBY9"/>
<evidence type="ECO:0000259" key="2">
    <source>
        <dbReference type="Pfam" id="PF26347"/>
    </source>
</evidence>
<feature type="transmembrane region" description="Helical" evidence="1">
    <location>
        <begin position="12"/>
        <end position="34"/>
    </location>
</feature>
<dbReference type="InterPro" id="IPR058620">
    <property type="entry name" value="YtrI_C"/>
</dbReference>
<dbReference type="EMBL" id="NHRJ02000003">
    <property type="protein sequence ID" value="PZE21464.1"/>
    <property type="molecule type" value="Genomic_DNA"/>
</dbReference>
<evidence type="ECO:0000256" key="1">
    <source>
        <dbReference type="SAM" id="Phobius"/>
    </source>
</evidence>
<dbReference type="PROSITE" id="PS51257">
    <property type="entry name" value="PROKAR_LIPOPROTEIN"/>
    <property type="match status" value="1"/>
</dbReference>
<dbReference type="OrthoDB" id="2655161at2"/>
<evidence type="ECO:0000313" key="3">
    <source>
        <dbReference type="EMBL" id="PZE21464.1"/>
    </source>
</evidence>
<comment type="caution">
    <text evidence="3">The sequence shown here is derived from an EMBL/GenBank/DDBJ whole genome shotgun (WGS) entry which is preliminary data.</text>
</comment>
<feature type="domain" description="Sporulation membrane protein YtrI C-terminal" evidence="2">
    <location>
        <begin position="74"/>
        <end position="159"/>
    </location>
</feature>
<sequence length="166" mass="18995">MKVPPSEQFRGLIKSLGLLIAGAIIGCAAFTAIFHHHLNSVLVKNTELIAENEKLIQDNDLYKRHRTQQNIINRIEVTVEPDDLNSLDKVTAQELEKKVRNELSVLKGQKVASFSEAPHIYQRLLSNKTYHDILDKDYIVNVKTMLLVQTELKVWITAKQWVRSIP</sequence>
<gene>
    <name evidence="3" type="ORF">CBW46_008955</name>
</gene>
<evidence type="ECO:0000313" key="4">
    <source>
        <dbReference type="Proteomes" id="UP000214746"/>
    </source>
</evidence>
<organism evidence="3 4">
    <name type="scientific">Paenibacillus xerothermodurans</name>
    <dbReference type="NCBI Taxonomy" id="1977292"/>
    <lineage>
        <taxon>Bacteria</taxon>
        <taxon>Bacillati</taxon>
        <taxon>Bacillota</taxon>
        <taxon>Bacilli</taxon>
        <taxon>Bacillales</taxon>
        <taxon>Paenibacillaceae</taxon>
        <taxon>Paenibacillus</taxon>
    </lineage>
</organism>
<protein>
    <recommendedName>
        <fullName evidence="2">Sporulation membrane protein YtrI C-terminal domain-containing protein</fullName>
    </recommendedName>
</protein>
<dbReference type="Proteomes" id="UP000214746">
    <property type="component" value="Unassembled WGS sequence"/>
</dbReference>
<accession>A0A2W1NBY9</accession>
<dbReference type="Pfam" id="PF26347">
    <property type="entry name" value="YtrI_sporulation"/>
    <property type="match status" value="1"/>
</dbReference>
<keyword evidence="1" id="KW-1133">Transmembrane helix</keyword>
<reference evidence="3" key="1">
    <citation type="submission" date="2018-06" db="EMBL/GenBank/DDBJ databases">
        <title>Paenibacillus xerothermodurans sp. nov. an extremely dry heat resistant spore forming bacterium isolated from the soil of Cape Canaveral, Florida.</title>
        <authorList>
            <person name="Seuylemezian A."/>
            <person name="Kaur N."/>
            <person name="Patil P."/>
            <person name="Patil P."/>
            <person name="Mayilraj S."/>
            <person name="Vaishampayan P."/>
        </authorList>
    </citation>
    <scope>NUCLEOTIDE SEQUENCE [LARGE SCALE GENOMIC DNA]</scope>
    <source>
        <strain evidence="3">ATCC 27380</strain>
    </source>
</reference>
<keyword evidence="4" id="KW-1185">Reference proteome</keyword>
<dbReference type="RefSeq" id="WP_089199661.1">
    <property type="nucleotide sequence ID" value="NZ_NHRJ02000003.1"/>
</dbReference>